<evidence type="ECO:0000313" key="4">
    <source>
        <dbReference type="Proteomes" id="UP000011715"/>
    </source>
</evidence>
<reference evidence="2" key="3">
    <citation type="submission" date="2011-03" db="EMBL/GenBank/DDBJ databases">
        <title>Annotation of Magnaporthe poae ATCC 64411.</title>
        <authorList>
            <person name="Ma L.-J."/>
            <person name="Dead R."/>
            <person name="Young S.K."/>
            <person name="Zeng Q."/>
            <person name="Gargeya S."/>
            <person name="Fitzgerald M."/>
            <person name="Haas B."/>
            <person name="Abouelleil A."/>
            <person name="Alvarado L."/>
            <person name="Arachchi H.M."/>
            <person name="Berlin A."/>
            <person name="Brown A."/>
            <person name="Chapman S.B."/>
            <person name="Chen Z."/>
            <person name="Dunbar C."/>
            <person name="Freedman E."/>
            <person name="Gearin G."/>
            <person name="Gellesch M."/>
            <person name="Goldberg J."/>
            <person name="Griggs A."/>
            <person name="Gujja S."/>
            <person name="Heiman D."/>
            <person name="Howarth C."/>
            <person name="Larson L."/>
            <person name="Lui A."/>
            <person name="MacDonald P.J.P."/>
            <person name="Mehta T."/>
            <person name="Montmayeur A."/>
            <person name="Murphy C."/>
            <person name="Neiman D."/>
            <person name="Pearson M."/>
            <person name="Priest M."/>
            <person name="Roberts A."/>
            <person name="Saif S."/>
            <person name="Shea T."/>
            <person name="Shenoy N."/>
            <person name="Sisk P."/>
            <person name="Stolte C."/>
            <person name="Sykes S."/>
            <person name="Yandava C."/>
            <person name="Wortman J."/>
            <person name="Nusbaum C."/>
            <person name="Birren B."/>
        </authorList>
    </citation>
    <scope>NUCLEOTIDE SEQUENCE</scope>
    <source>
        <strain evidence="2">ATCC 64411</strain>
    </source>
</reference>
<keyword evidence="4" id="KW-1185">Reference proteome</keyword>
<dbReference type="VEuPathDB" id="FungiDB:MAPG_04243"/>
<dbReference type="Proteomes" id="UP000011715">
    <property type="component" value="Unassembled WGS sequence"/>
</dbReference>
<dbReference type="eggNOG" id="ENOG502RJUX">
    <property type="taxonomic scope" value="Eukaryota"/>
</dbReference>
<sequence>MSAGPSRRHTPPHATLAVLSLLLLTATSVGAAASSGSKRAFCLASRSAELAELASCGHKGSISYCLSAGGLSQTLGYGALIESADLEHCFVDAGCTAREAAVEADQQQQAPPAVQYDPFADPQTYQLYQQQQQQQYPAQRY</sequence>
<evidence type="ECO:0000256" key="1">
    <source>
        <dbReference type="SAM" id="SignalP"/>
    </source>
</evidence>
<reference evidence="3" key="4">
    <citation type="journal article" date="2015" name="G3 (Bethesda)">
        <title>Genome sequences of three phytopathogenic species of the Magnaporthaceae family of fungi.</title>
        <authorList>
            <person name="Okagaki L.H."/>
            <person name="Nunes C.C."/>
            <person name="Sailsbery J."/>
            <person name="Clay B."/>
            <person name="Brown D."/>
            <person name="John T."/>
            <person name="Oh Y."/>
            <person name="Young N."/>
            <person name="Fitzgerald M."/>
            <person name="Haas B.J."/>
            <person name="Zeng Q."/>
            <person name="Young S."/>
            <person name="Adiconis X."/>
            <person name="Fan L."/>
            <person name="Levin J.Z."/>
            <person name="Mitchell T.K."/>
            <person name="Okubara P.A."/>
            <person name="Farman M.L."/>
            <person name="Kohn L.M."/>
            <person name="Birren B."/>
            <person name="Ma L.-J."/>
            <person name="Dean R.A."/>
        </authorList>
    </citation>
    <scope>NUCLEOTIDE SEQUENCE</scope>
    <source>
        <strain evidence="3">ATCC 64411 / 73-15</strain>
    </source>
</reference>
<dbReference type="EnsemblFungi" id="MAPG_04243T0">
    <property type="protein sequence ID" value="MAPG_04243T0"/>
    <property type="gene ID" value="MAPG_04243"/>
</dbReference>
<dbReference type="OrthoDB" id="3630276at2759"/>
<reference evidence="4" key="1">
    <citation type="submission" date="2010-05" db="EMBL/GenBank/DDBJ databases">
        <title>The genome sequence of Magnaporthe poae strain ATCC 64411.</title>
        <authorList>
            <person name="Ma L.-J."/>
            <person name="Dead R."/>
            <person name="Young S."/>
            <person name="Zeng Q."/>
            <person name="Koehrsen M."/>
            <person name="Alvarado L."/>
            <person name="Berlin A."/>
            <person name="Chapman S.B."/>
            <person name="Chen Z."/>
            <person name="Freedman E."/>
            <person name="Gellesch M."/>
            <person name="Goldberg J."/>
            <person name="Griggs A."/>
            <person name="Gujja S."/>
            <person name="Heilman E.R."/>
            <person name="Heiman D."/>
            <person name="Hepburn T."/>
            <person name="Howarth C."/>
            <person name="Jen D."/>
            <person name="Larson L."/>
            <person name="Mehta T."/>
            <person name="Neiman D."/>
            <person name="Pearson M."/>
            <person name="Roberts A."/>
            <person name="Saif S."/>
            <person name="Shea T."/>
            <person name="Shenoy N."/>
            <person name="Sisk P."/>
            <person name="Stolte C."/>
            <person name="Sykes S."/>
            <person name="Walk T."/>
            <person name="White J."/>
            <person name="Yandava C."/>
            <person name="Haas B."/>
            <person name="Nusbaum C."/>
            <person name="Birren B."/>
        </authorList>
    </citation>
    <scope>NUCLEOTIDE SEQUENCE [LARGE SCALE GENOMIC DNA]</scope>
    <source>
        <strain evidence="4">ATCC 64411 / 73-15</strain>
    </source>
</reference>
<protein>
    <recommendedName>
        <fullName evidence="5">Cyanovirin-N domain-containing protein</fullName>
    </recommendedName>
</protein>
<gene>
    <name evidence="2" type="ORF">MAPG_04243</name>
</gene>
<keyword evidence="1" id="KW-0732">Signal</keyword>
<dbReference type="EMBL" id="ADBL01001005">
    <property type="status" value="NOT_ANNOTATED_CDS"/>
    <property type="molecule type" value="Genomic_DNA"/>
</dbReference>
<dbReference type="EMBL" id="GL876968">
    <property type="protein sequence ID" value="KLU85213.1"/>
    <property type="molecule type" value="Genomic_DNA"/>
</dbReference>
<evidence type="ECO:0000313" key="3">
    <source>
        <dbReference type="EnsemblFungi" id="MAPG_04243T0"/>
    </source>
</evidence>
<feature type="signal peptide" evidence="1">
    <location>
        <begin position="1"/>
        <end position="31"/>
    </location>
</feature>
<reference evidence="2" key="2">
    <citation type="submission" date="2010-05" db="EMBL/GenBank/DDBJ databases">
        <title>The Genome Sequence of Magnaporthe poae strain ATCC 64411.</title>
        <authorList>
            <consortium name="The Broad Institute Genome Sequencing Platform"/>
            <consortium name="Broad Institute Genome Sequencing Center for Infectious Disease"/>
            <person name="Ma L.-J."/>
            <person name="Dead R."/>
            <person name="Young S."/>
            <person name="Zeng Q."/>
            <person name="Koehrsen M."/>
            <person name="Alvarado L."/>
            <person name="Berlin A."/>
            <person name="Chapman S.B."/>
            <person name="Chen Z."/>
            <person name="Freedman E."/>
            <person name="Gellesch M."/>
            <person name="Goldberg J."/>
            <person name="Griggs A."/>
            <person name="Gujja S."/>
            <person name="Heilman E.R."/>
            <person name="Heiman D."/>
            <person name="Hepburn T."/>
            <person name="Howarth C."/>
            <person name="Jen D."/>
            <person name="Larson L."/>
            <person name="Mehta T."/>
            <person name="Neiman D."/>
            <person name="Pearson M."/>
            <person name="Roberts A."/>
            <person name="Saif S."/>
            <person name="Shea T."/>
            <person name="Shenoy N."/>
            <person name="Sisk P."/>
            <person name="Stolte C."/>
            <person name="Sykes S."/>
            <person name="Walk T."/>
            <person name="White J."/>
            <person name="Yandava C."/>
            <person name="Haas B."/>
            <person name="Nusbaum C."/>
            <person name="Birren B."/>
        </authorList>
    </citation>
    <scope>NUCLEOTIDE SEQUENCE</scope>
    <source>
        <strain evidence="2">ATCC 64411</strain>
    </source>
</reference>
<accession>A0A0C4DW69</accession>
<evidence type="ECO:0000313" key="2">
    <source>
        <dbReference type="EMBL" id="KLU85213.1"/>
    </source>
</evidence>
<feature type="chain" id="PRO_5009385396" description="Cyanovirin-N domain-containing protein" evidence="1">
    <location>
        <begin position="32"/>
        <end position="141"/>
    </location>
</feature>
<organism evidence="3 4">
    <name type="scientific">Magnaporthiopsis poae (strain ATCC 64411 / 73-15)</name>
    <name type="common">Kentucky bluegrass fungus</name>
    <name type="synonym">Magnaporthe poae</name>
    <dbReference type="NCBI Taxonomy" id="644358"/>
    <lineage>
        <taxon>Eukaryota</taxon>
        <taxon>Fungi</taxon>
        <taxon>Dikarya</taxon>
        <taxon>Ascomycota</taxon>
        <taxon>Pezizomycotina</taxon>
        <taxon>Sordariomycetes</taxon>
        <taxon>Sordariomycetidae</taxon>
        <taxon>Magnaporthales</taxon>
        <taxon>Magnaporthaceae</taxon>
        <taxon>Magnaporthiopsis</taxon>
    </lineage>
</organism>
<proteinExistence type="predicted"/>
<evidence type="ECO:0008006" key="5">
    <source>
        <dbReference type="Google" id="ProtNLM"/>
    </source>
</evidence>
<name>A0A0C4DW69_MAGP6</name>
<dbReference type="AlphaFoldDB" id="A0A0C4DW69"/>
<reference evidence="3" key="5">
    <citation type="submission" date="2015-06" db="UniProtKB">
        <authorList>
            <consortium name="EnsemblFungi"/>
        </authorList>
    </citation>
    <scope>IDENTIFICATION</scope>
    <source>
        <strain evidence="3">ATCC 64411</strain>
    </source>
</reference>